<sequence length="82" mass="9272">MKIRLVEDWKEAWKWSEMRLLAAGAAVLAAMPHLFSLLSDNWPSVAPWVMTYFPKAPATIVPVIGLVITMIARVLEVSRHDQ</sequence>
<comment type="caution">
    <text evidence="2">The sequence shown here is derived from an EMBL/GenBank/DDBJ whole genome shotgun (WGS) entry which is preliminary data.</text>
</comment>
<evidence type="ECO:0008006" key="4">
    <source>
        <dbReference type="Google" id="ProtNLM"/>
    </source>
</evidence>
<keyword evidence="1" id="KW-0472">Membrane</keyword>
<dbReference type="RefSeq" id="WP_047835962.1">
    <property type="nucleotide sequence ID" value="NZ_CADEPU010000021.1"/>
</dbReference>
<gene>
    <name evidence="2" type="ORF">CRM94_22265</name>
</gene>
<reference evidence="3" key="1">
    <citation type="submission" date="2017-09" db="EMBL/GenBank/DDBJ databases">
        <title>FDA dAtabase for Regulatory Grade micrObial Sequences (FDA-ARGOS): Supporting development and validation of Infectious Disease Dx tests.</title>
        <authorList>
            <person name="Minogue T."/>
            <person name="Wolcott M."/>
            <person name="Wasieloski L."/>
            <person name="Aguilar W."/>
            <person name="Moore D."/>
            <person name="Tallon L."/>
            <person name="Sadzewicz L."/>
            <person name="Ott S."/>
            <person name="Zhao X."/>
            <person name="Nagaraj S."/>
            <person name="Vavikolanu K."/>
            <person name="Aluvathingal J."/>
            <person name="Nadendla S."/>
            <person name="Sichtig H."/>
        </authorList>
    </citation>
    <scope>NUCLEOTIDE SEQUENCE [LARGE SCALE GENOMIC DNA]</scope>
    <source>
        <strain evidence="3">FDAARGOS_390</strain>
    </source>
</reference>
<evidence type="ECO:0000256" key="1">
    <source>
        <dbReference type="SAM" id="Phobius"/>
    </source>
</evidence>
<feature type="transmembrane region" description="Helical" evidence="1">
    <location>
        <begin position="58"/>
        <end position="75"/>
    </location>
</feature>
<dbReference type="EMBL" id="PDDY01000004">
    <property type="protein sequence ID" value="PEH40167.1"/>
    <property type="molecule type" value="Genomic_DNA"/>
</dbReference>
<dbReference type="AlphaFoldDB" id="A0A2A7S925"/>
<name>A0A2A7S925_BURGA</name>
<proteinExistence type="predicted"/>
<keyword evidence="1" id="KW-0812">Transmembrane</keyword>
<evidence type="ECO:0000313" key="2">
    <source>
        <dbReference type="EMBL" id="PEH40167.1"/>
    </source>
</evidence>
<feature type="transmembrane region" description="Helical" evidence="1">
    <location>
        <begin position="20"/>
        <end position="38"/>
    </location>
</feature>
<dbReference type="Pfam" id="PF25612">
    <property type="entry name" value="DUF7940"/>
    <property type="match status" value="1"/>
</dbReference>
<keyword evidence="1" id="KW-1133">Transmembrane helix</keyword>
<protein>
    <recommendedName>
        <fullName evidence="4">Holin</fullName>
    </recommendedName>
</protein>
<evidence type="ECO:0000313" key="3">
    <source>
        <dbReference type="Proteomes" id="UP000220629"/>
    </source>
</evidence>
<dbReference type="Proteomes" id="UP000220629">
    <property type="component" value="Unassembled WGS sequence"/>
</dbReference>
<organism evidence="2 3">
    <name type="scientific">Burkholderia gladioli</name>
    <name type="common">Pseudomonas marginata</name>
    <name type="synonym">Phytomonas marginata</name>
    <dbReference type="NCBI Taxonomy" id="28095"/>
    <lineage>
        <taxon>Bacteria</taxon>
        <taxon>Pseudomonadati</taxon>
        <taxon>Pseudomonadota</taxon>
        <taxon>Betaproteobacteria</taxon>
        <taxon>Burkholderiales</taxon>
        <taxon>Burkholderiaceae</taxon>
        <taxon>Burkholderia</taxon>
    </lineage>
</organism>
<dbReference type="InterPro" id="IPR057700">
    <property type="entry name" value="DUF7940"/>
</dbReference>
<accession>A0A2A7S925</accession>